<reference evidence="1 2" key="2">
    <citation type="submission" date="2019-08" db="EMBL/GenBank/DDBJ databases">
        <authorList>
            <person name="Henke P."/>
        </authorList>
    </citation>
    <scope>NUCLEOTIDE SEQUENCE [LARGE SCALE GENOMIC DNA]</scope>
    <source>
        <strain evidence="1">Phe10_nw2017</strain>
    </source>
</reference>
<comment type="caution">
    <text evidence="1">The sequence shown here is derived from an EMBL/GenBank/DDBJ whole genome shotgun (WGS) entry which is preliminary data.</text>
</comment>
<reference evidence="1 2" key="1">
    <citation type="submission" date="2019-08" db="EMBL/GenBank/DDBJ databases">
        <title>100 year-old enigma solved: identification of Planctomyces bekefii, the type genus and species of the phylum Planctomycetes.</title>
        <authorList>
            <person name="Svetlana D.N."/>
            <person name="Overmann J."/>
        </authorList>
    </citation>
    <scope>NUCLEOTIDE SEQUENCE [LARGE SCALE GENOMIC DNA]</scope>
    <source>
        <strain evidence="1">Phe10_nw2017</strain>
    </source>
</reference>
<proteinExistence type="predicted"/>
<feature type="non-terminal residue" evidence="1">
    <location>
        <position position="1"/>
    </location>
</feature>
<name>A0A5C6M251_9PLAN</name>
<protein>
    <submittedName>
        <fullName evidence="1">Uncharacterized protein</fullName>
    </submittedName>
</protein>
<evidence type="ECO:0000313" key="2">
    <source>
        <dbReference type="Proteomes" id="UP000321083"/>
    </source>
</evidence>
<dbReference type="Proteomes" id="UP000321083">
    <property type="component" value="Unassembled WGS sequence"/>
</dbReference>
<sequence length="43" mass="4661">AVAAGLYRLEGLLQGLLAAAPGVTLERAQKGDRSYWTLRLHPQ</sequence>
<dbReference type="EMBL" id="SRHE01000720">
    <property type="protein sequence ID" value="TWW08337.1"/>
    <property type="molecule type" value="Genomic_DNA"/>
</dbReference>
<organism evidence="1 2">
    <name type="scientific">Planctomyces bekefii</name>
    <dbReference type="NCBI Taxonomy" id="1653850"/>
    <lineage>
        <taxon>Bacteria</taxon>
        <taxon>Pseudomonadati</taxon>
        <taxon>Planctomycetota</taxon>
        <taxon>Planctomycetia</taxon>
        <taxon>Planctomycetales</taxon>
        <taxon>Planctomycetaceae</taxon>
        <taxon>Planctomyces</taxon>
    </lineage>
</organism>
<accession>A0A5C6M251</accession>
<keyword evidence="2" id="KW-1185">Reference proteome</keyword>
<dbReference type="AlphaFoldDB" id="A0A5C6M251"/>
<evidence type="ECO:0000313" key="1">
    <source>
        <dbReference type="EMBL" id="TWW08337.1"/>
    </source>
</evidence>
<gene>
    <name evidence="1" type="ORF">E3A20_25360</name>
</gene>